<proteinExistence type="predicted"/>
<organism evidence="1 2">
    <name type="scientific">Streptomyces paromomycinus</name>
    <name type="common">Streptomyces rimosus subsp. paromomycinus</name>
    <dbReference type="NCBI Taxonomy" id="92743"/>
    <lineage>
        <taxon>Bacteria</taxon>
        <taxon>Bacillati</taxon>
        <taxon>Actinomycetota</taxon>
        <taxon>Actinomycetes</taxon>
        <taxon>Kitasatosporales</taxon>
        <taxon>Streptomycetaceae</taxon>
        <taxon>Streptomyces</taxon>
    </lineage>
</organism>
<accession>A0A401W6Y7</accession>
<dbReference type="SUPFAM" id="SSF48452">
    <property type="entry name" value="TPR-like"/>
    <property type="match status" value="1"/>
</dbReference>
<dbReference type="EMBL" id="BHZD01000001">
    <property type="protein sequence ID" value="GCD45076.1"/>
    <property type="molecule type" value="Genomic_DNA"/>
</dbReference>
<protein>
    <recommendedName>
        <fullName evidence="3">Regulatory protein</fullName>
    </recommendedName>
</protein>
<reference evidence="1 2" key="1">
    <citation type="submission" date="2018-11" db="EMBL/GenBank/DDBJ databases">
        <title>Whole genome sequence of Streptomyces paromomycinus NBRC 15454(T).</title>
        <authorList>
            <person name="Komaki H."/>
            <person name="Tamura T."/>
        </authorList>
    </citation>
    <scope>NUCLEOTIDE SEQUENCE [LARGE SCALE GENOMIC DNA]</scope>
    <source>
        <strain evidence="1 2">NBRC 15454</strain>
    </source>
</reference>
<comment type="caution">
    <text evidence="1">The sequence shown here is derived from an EMBL/GenBank/DDBJ whole genome shotgun (WGS) entry which is preliminary data.</text>
</comment>
<evidence type="ECO:0008006" key="3">
    <source>
        <dbReference type="Google" id="ProtNLM"/>
    </source>
</evidence>
<dbReference type="RefSeq" id="WP_125055748.1">
    <property type="nucleotide sequence ID" value="NZ_BHZD01000001.1"/>
</dbReference>
<name>A0A401W6Y7_STREY</name>
<keyword evidence="2" id="KW-1185">Reference proteome</keyword>
<evidence type="ECO:0000313" key="1">
    <source>
        <dbReference type="EMBL" id="GCD45076.1"/>
    </source>
</evidence>
<dbReference type="InterPro" id="IPR011990">
    <property type="entry name" value="TPR-like_helical_dom_sf"/>
</dbReference>
<sequence>MATSRRTSNTSLALLLRQAAWTEQQFANAVNRAGAEAGLTLRYEQSAVAHWLSGTMPRPQVRPVVLEALARRLGRPVTHAEAGFPTRPGGAAPARNAAVEELLDLSRDDMDPSRRGVLQAGLYSAALAVPLFSDLAGRAEAVARPGRAGRVGAAQVETVRAVTDRVADILDEFGGGHARPMAAAFLVNSVRPWLTAPASEQVHDDLLAAASDLTYLTGWMAMYERAHGLGQRYYVKALHLAGEAKDHLTYCRTLRGMSLQASSLGYGAKALELADSAAAAAPSAGPRLVAFLRGQQAHAASMTGDRHTAITRLREAETALSKADSRRESIGGYDASAYLFHVSHVLYEFKDLPGSIKALNSSLKAQPRQERQGRVHSHALLAQRQFELGHLDAACATWHRFLDDYTEISSARGDAHFATLRTRIRPHHRAKAVRALSERVRHVATVKS</sequence>
<dbReference type="AlphaFoldDB" id="A0A401W6Y7"/>
<dbReference type="Gene3D" id="1.25.40.10">
    <property type="entry name" value="Tetratricopeptide repeat domain"/>
    <property type="match status" value="1"/>
</dbReference>
<dbReference type="Proteomes" id="UP000286746">
    <property type="component" value="Unassembled WGS sequence"/>
</dbReference>
<gene>
    <name evidence="1" type="ORF">GKJPGBOP_04796</name>
</gene>
<evidence type="ECO:0000313" key="2">
    <source>
        <dbReference type="Proteomes" id="UP000286746"/>
    </source>
</evidence>